<evidence type="ECO:0000256" key="9">
    <source>
        <dbReference type="ARBA" id="ARBA00023136"/>
    </source>
</evidence>
<keyword evidence="8" id="KW-1133">Transmembrane helix</keyword>
<keyword evidence="6" id="KW-0378">Hydrolase</keyword>
<dbReference type="InterPro" id="IPR013703">
    <property type="entry name" value="Peptidase_S49_N_proteobac"/>
</dbReference>
<dbReference type="AlphaFoldDB" id="A0A7S0DF86"/>
<name>A0A7S0DF86_9EUKA</name>
<dbReference type="InterPro" id="IPR029045">
    <property type="entry name" value="ClpP/crotonase-like_dom_sf"/>
</dbReference>
<evidence type="ECO:0000256" key="2">
    <source>
        <dbReference type="ARBA" id="ARBA00008683"/>
    </source>
</evidence>
<keyword evidence="9" id="KW-0472">Membrane</keyword>
<evidence type="ECO:0000259" key="12">
    <source>
        <dbReference type="Pfam" id="PF08496"/>
    </source>
</evidence>
<comment type="subcellular location">
    <subcellularLocation>
        <location evidence="1">Cell membrane</location>
    </subcellularLocation>
</comment>
<dbReference type="GO" id="GO:0005886">
    <property type="term" value="C:plasma membrane"/>
    <property type="evidence" value="ECO:0007669"/>
    <property type="project" value="UniProtKB-SubCell"/>
</dbReference>
<feature type="domain" description="Peptidase S49 N-terminal proteobacteria" evidence="12">
    <location>
        <begin position="308"/>
        <end position="439"/>
    </location>
</feature>
<feature type="domain" description="Peptidase S49" evidence="11">
    <location>
        <begin position="443"/>
        <end position="584"/>
    </location>
</feature>
<dbReference type="NCBIfam" id="NF008745">
    <property type="entry name" value="PRK11778.1"/>
    <property type="match status" value="1"/>
</dbReference>
<evidence type="ECO:0000313" key="13">
    <source>
        <dbReference type="EMBL" id="CAD8453079.1"/>
    </source>
</evidence>
<evidence type="ECO:0000256" key="3">
    <source>
        <dbReference type="ARBA" id="ARBA00022475"/>
    </source>
</evidence>
<dbReference type="InterPro" id="IPR002142">
    <property type="entry name" value="Peptidase_S49"/>
</dbReference>
<dbReference type="SUPFAM" id="SSF52096">
    <property type="entry name" value="ClpP/crotonase"/>
    <property type="match status" value="1"/>
</dbReference>
<sequence>MKLVHQPHMHVLLAIALLCGPSQGRNTNGVVTNSIRSPLLARRPSASTAKKPHFLRRMAAIKPTNSLKSLIPFVPLLGAAKSASASPLDSVAGLASGVGSTFQQFVLQPVVNPALSTAQELVVKPVGSFLANPVVGDLGVYLSKTVIAWGVPTAVLGLAFVLAAPKPSMEADIDLVEDDDDSPSLNPFQKPKKKEPKQYLKIERLNDKLDSFNFTLTKATVNPREAQRERRRRMFSKRYGGMFVSKLSDSQIAKLLKADAQFRKAGTQMQNEINKVSRQLRGIAAEQGSLMAKKNGEESGMRAMMKAMQLRKQKSSLVEKQAMLLEKYNDAEQNLISTLSAELEEEDRKSLGEMLKKAQITLQDGVEGLSVTEEIGAMKPHVFVMSFPGDVTASQVKGLREEVTAVIRSANQTRGDEVLLVLNTGGGTVTGYGLAAAQLIRIKEAGLNLTICVEQVAASGGYMMACCADRLIASPFAVLGSIGVVTQQPNVYERLNREGVEFLTVTAGKYKRTLTPFKKPTDEDFAKTKEDLEAIWTLFKDFVKNQRPTLDVGLVATGETWFGQDALERNLVDELKTTDDVLLEKLDQGAEIFTVKYSDPVASPIAQLLPSGSVDLSLRQLIGRWLLGDRFASLIDATDSAARPRYQEKMLIDRTAQETWFMDK</sequence>
<keyword evidence="3" id="KW-1003">Cell membrane</keyword>
<dbReference type="Gene3D" id="3.90.226.10">
    <property type="entry name" value="2-enoyl-CoA Hydratase, Chain A, domain 1"/>
    <property type="match status" value="1"/>
</dbReference>
<dbReference type="PANTHER" id="PTHR42987">
    <property type="entry name" value="PEPTIDASE S49"/>
    <property type="match status" value="1"/>
</dbReference>
<keyword evidence="5" id="KW-0812">Transmembrane</keyword>
<keyword evidence="7" id="KW-0720">Serine protease</keyword>
<dbReference type="PANTHER" id="PTHR42987:SF4">
    <property type="entry name" value="PROTEASE SOHB-RELATED"/>
    <property type="match status" value="1"/>
</dbReference>
<evidence type="ECO:0000256" key="7">
    <source>
        <dbReference type="ARBA" id="ARBA00022825"/>
    </source>
</evidence>
<feature type="chain" id="PRO_5030883965" description="Peptidase S49 domain-containing protein" evidence="10">
    <location>
        <begin position="25"/>
        <end position="664"/>
    </location>
</feature>
<organism evidence="13">
    <name type="scientific">Amorphochlora amoebiformis</name>
    <dbReference type="NCBI Taxonomy" id="1561963"/>
    <lineage>
        <taxon>Eukaryota</taxon>
        <taxon>Sar</taxon>
        <taxon>Rhizaria</taxon>
        <taxon>Cercozoa</taxon>
        <taxon>Chlorarachniophyceae</taxon>
        <taxon>Amorphochlora</taxon>
    </lineage>
</organism>
<evidence type="ECO:0000256" key="6">
    <source>
        <dbReference type="ARBA" id="ARBA00022801"/>
    </source>
</evidence>
<reference evidence="13" key="1">
    <citation type="submission" date="2021-01" db="EMBL/GenBank/DDBJ databases">
        <authorList>
            <person name="Corre E."/>
            <person name="Pelletier E."/>
            <person name="Niang G."/>
            <person name="Scheremetjew M."/>
            <person name="Finn R."/>
            <person name="Kale V."/>
            <person name="Holt S."/>
            <person name="Cochrane G."/>
            <person name="Meng A."/>
            <person name="Brown T."/>
            <person name="Cohen L."/>
        </authorList>
    </citation>
    <scope>NUCLEOTIDE SEQUENCE</scope>
    <source>
        <strain evidence="13">CCMP2058</strain>
    </source>
</reference>
<evidence type="ECO:0000259" key="11">
    <source>
        <dbReference type="Pfam" id="PF01343"/>
    </source>
</evidence>
<evidence type="ECO:0000256" key="8">
    <source>
        <dbReference type="ARBA" id="ARBA00022989"/>
    </source>
</evidence>
<gene>
    <name evidence="13" type="ORF">LAMO00422_LOCUS12019</name>
</gene>
<comment type="similarity">
    <text evidence="2">Belongs to the peptidase S49 family.</text>
</comment>
<keyword evidence="10" id="KW-0732">Signal</keyword>
<keyword evidence="4" id="KW-0645">Protease</keyword>
<evidence type="ECO:0000256" key="5">
    <source>
        <dbReference type="ARBA" id="ARBA00022692"/>
    </source>
</evidence>
<feature type="signal peptide" evidence="10">
    <location>
        <begin position="1"/>
        <end position="24"/>
    </location>
</feature>
<dbReference type="Gene3D" id="6.20.330.10">
    <property type="match status" value="1"/>
</dbReference>
<evidence type="ECO:0000256" key="4">
    <source>
        <dbReference type="ARBA" id="ARBA00022670"/>
    </source>
</evidence>
<dbReference type="InterPro" id="IPR047272">
    <property type="entry name" value="S49_SppA_C"/>
</dbReference>
<dbReference type="EMBL" id="HBEM01017550">
    <property type="protein sequence ID" value="CAD8453079.1"/>
    <property type="molecule type" value="Transcribed_RNA"/>
</dbReference>
<evidence type="ECO:0000256" key="1">
    <source>
        <dbReference type="ARBA" id="ARBA00004236"/>
    </source>
</evidence>
<dbReference type="Pfam" id="PF01343">
    <property type="entry name" value="Peptidase_S49"/>
    <property type="match status" value="1"/>
</dbReference>
<dbReference type="CDD" id="cd07023">
    <property type="entry name" value="S49_Sppa_N_C"/>
    <property type="match status" value="1"/>
</dbReference>
<evidence type="ECO:0000256" key="10">
    <source>
        <dbReference type="SAM" id="SignalP"/>
    </source>
</evidence>
<dbReference type="GO" id="GO:0006508">
    <property type="term" value="P:proteolysis"/>
    <property type="evidence" value="ECO:0007669"/>
    <property type="project" value="UniProtKB-KW"/>
</dbReference>
<proteinExistence type="inferred from homology"/>
<protein>
    <recommendedName>
        <fullName evidence="14">Peptidase S49 domain-containing protein</fullName>
    </recommendedName>
</protein>
<evidence type="ECO:0008006" key="14">
    <source>
        <dbReference type="Google" id="ProtNLM"/>
    </source>
</evidence>
<accession>A0A7S0DF86</accession>
<dbReference type="Pfam" id="PF08496">
    <property type="entry name" value="Peptidase_S49_N"/>
    <property type="match status" value="1"/>
</dbReference>
<dbReference type="GO" id="GO:0004252">
    <property type="term" value="F:serine-type endopeptidase activity"/>
    <property type="evidence" value="ECO:0007669"/>
    <property type="project" value="InterPro"/>
</dbReference>